<dbReference type="Proteomes" id="UP000064243">
    <property type="component" value="Unassembled WGS sequence"/>
</dbReference>
<accession>A0A106BR44</accession>
<organism evidence="2 3">
    <name type="scientific">Thiobacillus denitrificans</name>
    <dbReference type="NCBI Taxonomy" id="36861"/>
    <lineage>
        <taxon>Bacteria</taxon>
        <taxon>Pseudomonadati</taxon>
        <taxon>Pseudomonadota</taxon>
        <taxon>Betaproteobacteria</taxon>
        <taxon>Nitrosomonadales</taxon>
        <taxon>Thiobacillaceae</taxon>
        <taxon>Thiobacillus</taxon>
    </lineage>
</organism>
<sequence length="290" mass="33109">MPVIKQFITELVSRRDAFRVPEPNLVMDDPEQVRGFNEAGLEGGVMAPVYLFHAINVTEVIRPGDTVLDLGCGPANQLAMIARLNPESQFLGLDLSDEMLIRAQSQVDAQRLVNVRLRHEDITRLESVADQSVDAVFSTVVLHQLPDLDAFNAVFRQIDRVLKPEGGVYLVDFGHLKTERAIDYFAHQYADRQPDIFTRDYHNSLRAAFDYTDWQTAQRNSLASRARLFSTFAMPYMVAVKSRGRHSPSAAQREQFGALYRAMPDWHRRDFDDLRTMFRLGGLKLHDFPK</sequence>
<dbReference type="SUPFAM" id="SSF53335">
    <property type="entry name" value="S-adenosyl-L-methionine-dependent methyltransferases"/>
    <property type="match status" value="1"/>
</dbReference>
<dbReference type="EMBL" id="LDUG01000018">
    <property type="protein sequence ID" value="KVW97089.1"/>
    <property type="molecule type" value="Genomic_DNA"/>
</dbReference>
<dbReference type="AlphaFoldDB" id="A0A106BR44"/>
<evidence type="ECO:0000313" key="3">
    <source>
        <dbReference type="Proteomes" id="UP000064243"/>
    </source>
</evidence>
<proteinExistence type="predicted"/>
<protein>
    <recommendedName>
        <fullName evidence="1">Methyltransferase domain-containing protein</fullName>
    </recommendedName>
</protein>
<dbReference type="PANTHER" id="PTHR43861:SF1">
    <property type="entry name" value="TRANS-ACONITATE 2-METHYLTRANSFERASE"/>
    <property type="match status" value="1"/>
</dbReference>
<keyword evidence="3" id="KW-1185">Reference proteome</keyword>
<dbReference type="InterPro" id="IPR025714">
    <property type="entry name" value="Methyltranfer_dom"/>
</dbReference>
<dbReference type="Gene3D" id="3.40.50.150">
    <property type="entry name" value="Vaccinia Virus protein VP39"/>
    <property type="match status" value="1"/>
</dbReference>
<dbReference type="InterPro" id="IPR029063">
    <property type="entry name" value="SAM-dependent_MTases_sf"/>
</dbReference>
<comment type="caution">
    <text evidence="2">The sequence shown here is derived from an EMBL/GenBank/DDBJ whole genome shotgun (WGS) entry which is preliminary data.</text>
</comment>
<feature type="domain" description="Methyltransferase" evidence="1">
    <location>
        <begin position="63"/>
        <end position="175"/>
    </location>
</feature>
<dbReference type="PATRIC" id="fig|36861.3.peg.549"/>
<dbReference type="CDD" id="cd02440">
    <property type="entry name" value="AdoMet_MTases"/>
    <property type="match status" value="1"/>
</dbReference>
<dbReference type="Pfam" id="PF13847">
    <property type="entry name" value="Methyltransf_31"/>
    <property type="match status" value="1"/>
</dbReference>
<evidence type="ECO:0000313" key="2">
    <source>
        <dbReference type="EMBL" id="KVW97089.1"/>
    </source>
</evidence>
<reference evidence="2 3" key="1">
    <citation type="journal article" date="2015" name="Appl. Environ. Microbiol.">
        <title>Aerobic and Anaerobic Thiosulfate Oxidation by a Cold-Adapted, Subglacial Chemoautotroph.</title>
        <authorList>
            <person name="Harrold Z.R."/>
            <person name="Skidmore M.L."/>
            <person name="Hamilton T.L."/>
            <person name="Desch L."/>
            <person name="Amada K."/>
            <person name="van Gelder W."/>
            <person name="Glover K."/>
            <person name="Roden E.E."/>
            <person name="Boyd E.S."/>
        </authorList>
    </citation>
    <scope>NUCLEOTIDE SEQUENCE [LARGE SCALE GENOMIC DNA]</scope>
    <source>
        <strain evidence="2 3">RG</strain>
    </source>
</reference>
<name>A0A106BR44_THIDE</name>
<evidence type="ECO:0000259" key="1">
    <source>
        <dbReference type="Pfam" id="PF13847"/>
    </source>
</evidence>
<gene>
    <name evidence="2" type="ORF">ABW22_05435</name>
</gene>
<dbReference type="PANTHER" id="PTHR43861">
    <property type="entry name" value="TRANS-ACONITATE 2-METHYLTRANSFERASE-RELATED"/>
    <property type="match status" value="1"/>
</dbReference>